<comment type="function">
    <text evidence="1 5">Catalyzes the insertion of molybdate into adenylated molybdopterin with the concomitant release of AMP.</text>
</comment>
<dbReference type="GO" id="GO:0061599">
    <property type="term" value="F:molybdopterin molybdotransferase activity"/>
    <property type="evidence" value="ECO:0007669"/>
    <property type="project" value="UniProtKB-UniRule"/>
</dbReference>
<dbReference type="InterPro" id="IPR036135">
    <property type="entry name" value="MoeA_linker/N_sf"/>
</dbReference>
<dbReference type="Pfam" id="PF12804">
    <property type="entry name" value="NTP_transf_3"/>
    <property type="match status" value="1"/>
</dbReference>
<dbReference type="Gene3D" id="2.170.190.11">
    <property type="entry name" value="Molybdopterin biosynthesis moea protein, domain 3"/>
    <property type="match status" value="1"/>
</dbReference>
<dbReference type="PANTHER" id="PTHR10192:SF5">
    <property type="entry name" value="GEPHYRIN"/>
    <property type="match status" value="1"/>
</dbReference>
<keyword evidence="5" id="KW-0501">Molybdenum cofactor biosynthesis</keyword>
<comment type="similarity">
    <text evidence="2 5">Belongs to the MoeA family.</text>
</comment>
<comment type="catalytic activity">
    <reaction evidence="4">
        <text>adenylyl-molybdopterin + molybdate = Mo-molybdopterin + AMP + H(+)</text>
        <dbReference type="Rhea" id="RHEA:35047"/>
        <dbReference type="ChEBI" id="CHEBI:15378"/>
        <dbReference type="ChEBI" id="CHEBI:36264"/>
        <dbReference type="ChEBI" id="CHEBI:62727"/>
        <dbReference type="ChEBI" id="CHEBI:71302"/>
        <dbReference type="ChEBI" id="CHEBI:456215"/>
        <dbReference type="EC" id="2.10.1.1"/>
    </reaction>
</comment>
<evidence type="ECO:0000256" key="5">
    <source>
        <dbReference type="RuleBase" id="RU365090"/>
    </source>
</evidence>
<reference evidence="8" key="1">
    <citation type="submission" date="2005-03" db="EMBL/GenBank/DDBJ databases">
        <title>Comparison of the complete genome sequences of Rhodococcus erythropolis PR4 and Rhodococcus opacus B4.</title>
        <authorList>
            <person name="Takarada H."/>
            <person name="Sekine M."/>
            <person name="Hosoyama A."/>
            <person name="Yamada R."/>
            <person name="Fujisawa T."/>
            <person name="Omata S."/>
            <person name="Shimizu A."/>
            <person name="Tsukatani N."/>
            <person name="Tanikawa S."/>
            <person name="Fujita N."/>
            <person name="Harayama S."/>
        </authorList>
    </citation>
    <scope>NUCLEOTIDE SEQUENCE [LARGE SCALE GENOMIC DNA]</scope>
    <source>
        <strain evidence="8">PR4 / NBRC 100887</strain>
    </source>
</reference>
<dbReference type="Pfam" id="PF00994">
    <property type="entry name" value="MoCF_biosynth"/>
    <property type="match status" value="1"/>
</dbReference>
<dbReference type="InterPro" id="IPR038987">
    <property type="entry name" value="MoeA-like"/>
</dbReference>
<dbReference type="InterPro" id="IPR025877">
    <property type="entry name" value="MobA-like_NTP_Trfase"/>
</dbReference>
<reference evidence="7 8" key="2">
    <citation type="journal article" date="2006" name="Environ. Microbiol.">
        <title>Sequence analysis of three plasmids harboured in Rhodococcus erythropolis strain PR4.</title>
        <authorList>
            <person name="Sekine M."/>
            <person name="Tanikawa S."/>
            <person name="Omata S."/>
            <person name="Saito M."/>
            <person name="Fujisawa T."/>
            <person name="Tsukatani N."/>
            <person name="Tajima T."/>
            <person name="Sekigawa T."/>
            <person name="Kosugi H."/>
            <person name="Matsuo Y."/>
            <person name="Nishiko R."/>
            <person name="Imamura K."/>
            <person name="Ito M."/>
            <person name="Narita H."/>
            <person name="Tago S."/>
            <person name="Fujita N."/>
            <person name="Harayama S."/>
        </authorList>
    </citation>
    <scope>NUCLEOTIDE SEQUENCE [LARGE SCALE GENOMIC DNA]</scope>
    <source>
        <strain evidence="8">PR4 / NBRC 100887</strain>
    </source>
</reference>
<evidence type="ECO:0000256" key="3">
    <source>
        <dbReference type="ARBA" id="ARBA00022505"/>
    </source>
</evidence>
<evidence type="ECO:0000256" key="1">
    <source>
        <dbReference type="ARBA" id="ARBA00002901"/>
    </source>
</evidence>
<dbReference type="Proteomes" id="UP000002204">
    <property type="component" value="Chromosome"/>
</dbReference>
<dbReference type="GO" id="GO:0006777">
    <property type="term" value="P:Mo-molybdopterin cofactor biosynthetic process"/>
    <property type="evidence" value="ECO:0007669"/>
    <property type="project" value="UniProtKB-UniRule"/>
</dbReference>
<evidence type="ECO:0000259" key="6">
    <source>
        <dbReference type="SMART" id="SM00852"/>
    </source>
</evidence>
<dbReference type="KEGG" id="rer:RER_22150"/>
<sequence length="598" mass="62335">MSPVVLTPAMGQHGGMTTTPPTAAVILAGGRGTRMGGVDKPGLLVHGRRLLDIALSATSHLDAVVVVGPHRPELDPGITQTQESPAGAGPVEAIWAGLSATRLPDNAVVVVLASDLPHIEAESVDALIAATSTDNPVTCAVDENNRTQFLFSAWTFRELRQRLSTLRESSGLENQPMKAIVTKPFSTLSVAGTTDCDTPEDIDRARSHPRLTVDQARAAVRNSLTALPPHRADLADSLGATLAQPLVALGDLPRSDVSAMDGYAVSGEGPWRIRTEIRIAGADGQLELGEGEAIRIATGAHLPLGATSVIRDEYLSVDEPSRMVRRLPDAPHRNDARPRGEDWTTGFTIAPTGTAVTPAVISAAASGEVFDALVRGPVRARLIVTGDEIRRTGPLREGQTRDSVGGILPYILESNGVRCVANSHLRDTADSFERVLADGVDQEADLLVVIGATGGGAADEMRSALDRLGARTIVGRVASRPGGSQITAVLPSGLVVLGLPGNPYAAVTTLLTMLPTVVAALTGSDTPPPLLGIIENAAAVSSDAVRLLPVTQSEDGRWRADPSVRTAHLAGLIERSAFALVPAHSGDGAVAELVVLPR</sequence>
<dbReference type="InterPro" id="IPR001453">
    <property type="entry name" value="MoaB/Mog_dom"/>
</dbReference>
<protein>
    <recommendedName>
        <fullName evidence="5">Molybdopterin molybdenumtransferase</fullName>
        <ecNumber evidence="5">2.10.1.1</ecNumber>
    </recommendedName>
</protein>
<dbReference type="AlphaFoldDB" id="C0ZX38"/>
<dbReference type="Gene3D" id="3.90.105.10">
    <property type="entry name" value="Molybdopterin biosynthesis moea protein, domain 2"/>
    <property type="match status" value="1"/>
</dbReference>
<dbReference type="eggNOG" id="COG0746">
    <property type="taxonomic scope" value="Bacteria"/>
</dbReference>
<dbReference type="SUPFAM" id="SSF53218">
    <property type="entry name" value="Molybdenum cofactor biosynthesis proteins"/>
    <property type="match status" value="1"/>
</dbReference>
<dbReference type="SUPFAM" id="SSF53448">
    <property type="entry name" value="Nucleotide-diphospho-sugar transferases"/>
    <property type="match status" value="1"/>
</dbReference>
<dbReference type="UniPathway" id="UPA00344"/>
<dbReference type="InterPro" id="IPR029044">
    <property type="entry name" value="Nucleotide-diphossugar_trans"/>
</dbReference>
<dbReference type="GO" id="GO:0046872">
    <property type="term" value="F:metal ion binding"/>
    <property type="evidence" value="ECO:0007669"/>
    <property type="project" value="UniProtKB-UniRule"/>
</dbReference>
<accession>C0ZX38</accession>
<dbReference type="Pfam" id="PF03453">
    <property type="entry name" value="MoeA_N"/>
    <property type="match status" value="1"/>
</dbReference>
<dbReference type="InterPro" id="IPR036425">
    <property type="entry name" value="MoaB/Mog-like_dom_sf"/>
</dbReference>
<evidence type="ECO:0000256" key="2">
    <source>
        <dbReference type="ARBA" id="ARBA00010763"/>
    </source>
</evidence>
<dbReference type="SMART" id="SM00852">
    <property type="entry name" value="MoCF_biosynth"/>
    <property type="match status" value="1"/>
</dbReference>
<comment type="pathway">
    <text evidence="5">Cofactor biosynthesis; molybdopterin biosynthesis.</text>
</comment>
<dbReference type="GO" id="GO:0005829">
    <property type="term" value="C:cytosol"/>
    <property type="evidence" value="ECO:0007669"/>
    <property type="project" value="TreeGrafter"/>
</dbReference>
<proteinExistence type="inferred from homology"/>
<evidence type="ECO:0000313" key="7">
    <source>
        <dbReference type="EMBL" id="BAH32923.1"/>
    </source>
</evidence>
<dbReference type="Gene3D" id="3.40.980.10">
    <property type="entry name" value="MoaB/Mog-like domain"/>
    <property type="match status" value="1"/>
</dbReference>
<keyword evidence="3 5" id="KW-0500">Molybdenum</keyword>
<dbReference type="GO" id="GO:0016779">
    <property type="term" value="F:nucleotidyltransferase activity"/>
    <property type="evidence" value="ECO:0007669"/>
    <property type="project" value="UniProtKB-ARBA"/>
</dbReference>
<feature type="domain" description="MoaB/Mog" evidence="6">
    <location>
        <begin position="381"/>
        <end position="520"/>
    </location>
</feature>
<dbReference type="InterPro" id="IPR005110">
    <property type="entry name" value="MoeA_linker/N"/>
</dbReference>
<keyword evidence="5" id="KW-0479">Metal-binding</keyword>
<dbReference type="EMBL" id="AP008957">
    <property type="protein sequence ID" value="BAH32923.1"/>
    <property type="molecule type" value="Genomic_DNA"/>
</dbReference>
<comment type="cofactor">
    <cofactor evidence="5">
        <name>Mg(2+)</name>
        <dbReference type="ChEBI" id="CHEBI:18420"/>
    </cofactor>
</comment>
<name>C0ZX38_RHOE4</name>
<dbReference type="HOGENOM" id="CLU_010186_1_1_11"/>
<evidence type="ECO:0000256" key="4">
    <source>
        <dbReference type="ARBA" id="ARBA00047317"/>
    </source>
</evidence>
<dbReference type="Gene3D" id="3.90.550.10">
    <property type="entry name" value="Spore Coat Polysaccharide Biosynthesis Protein SpsA, Chain A"/>
    <property type="match status" value="1"/>
</dbReference>
<organism evidence="7 8">
    <name type="scientific">Rhodococcus erythropolis (strain PR4 / NBRC 100887)</name>
    <dbReference type="NCBI Taxonomy" id="234621"/>
    <lineage>
        <taxon>Bacteria</taxon>
        <taxon>Bacillati</taxon>
        <taxon>Actinomycetota</taxon>
        <taxon>Actinomycetes</taxon>
        <taxon>Mycobacteriales</taxon>
        <taxon>Nocardiaceae</taxon>
        <taxon>Rhodococcus</taxon>
        <taxon>Rhodococcus erythropolis group</taxon>
    </lineage>
</organism>
<dbReference type="eggNOG" id="COG0303">
    <property type="taxonomic scope" value="Bacteria"/>
</dbReference>
<gene>
    <name evidence="7" type="ordered locus">RER_22150</name>
</gene>
<dbReference type="PANTHER" id="PTHR10192">
    <property type="entry name" value="MOLYBDOPTERIN BIOSYNTHESIS PROTEIN"/>
    <property type="match status" value="1"/>
</dbReference>
<dbReference type="EC" id="2.10.1.1" evidence="5"/>
<keyword evidence="5" id="KW-0460">Magnesium</keyword>
<keyword evidence="5" id="KW-0808">Transferase</keyword>
<dbReference type="SUPFAM" id="SSF63882">
    <property type="entry name" value="MoeA N-terminal region -like"/>
    <property type="match status" value="1"/>
</dbReference>
<evidence type="ECO:0000313" key="8">
    <source>
        <dbReference type="Proteomes" id="UP000002204"/>
    </source>
</evidence>